<dbReference type="SUPFAM" id="SSF56003">
    <property type="entry name" value="Molybdenum cofactor-binding domain"/>
    <property type="match status" value="2"/>
</dbReference>
<evidence type="ECO:0000313" key="6">
    <source>
        <dbReference type="Proteomes" id="UP000809440"/>
    </source>
</evidence>
<dbReference type="RefSeq" id="WP_085627561.1">
    <property type="nucleotide sequence ID" value="NZ_JAFBWU010000006.1"/>
</dbReference>
<protein>
    <submittedName>
        <fullName evidence="3">Xanthine dehydrogenase family protein molybdopterin-binding subunit</fullName>
    </submittedName>
</protein>
<dbReference type="EMBL" id="JAFBXE010000006">
    <property type="protein sequence ID" value="MBM2412907.1"/>
    <property type="molecule type" value="Genomic_DNA"/>
</dbReference>
<reference evidence="3 6" key="1">
    <citation type="submission" date="2021-01" db="EMBL/GenBank/DDBJ databases">
        <title>Diatom-associated Roseobacters Show Island Model of Population Structure.</title>
        <authorList>
            <person name="Qu L."/>
            <person name="Feng X."/>
            <person name="Chen Y."/>
            <person name="Li L."/>
            <person name="Wang X."/>
            <person name="Hu Z."/>
            <person name="Wang H."/>
            <person name="Luo H."/>
        </authorList>
    </citation>
    <scope>NUCLEOTIDE SEQUENCE</scope>
    <source>
        <strain evidence="4 6">CC28-63</strain>
        <strain evidence="3">CC28-69</strain>
    </source>
</reference>
<dbReference type="EMBL" id="JAFBXF010000006">
    <property type="protein sequence ID" value="MBM2417575.1"/>
    <property type="molecule type" value="Genomic_DNA"/>
</dbReference>
<feature type="domain" description="Aldehyde oxidase/xanthine dehydrogenase first molybdopterin binding" evidence="1">
    <location>
        <begin position="456"/>
        <end position="522"/>
    </location>
</feature>
<dbReference type="AlphaFoldDB" id="A0A9Q2NVS0"/>
<gene>
    <name evidence="3" type="ORF">JQX41_11380</name>
    <name evidence="4" type="ORF">JQX48_11385</name>
</gene>
<dbReference type="Pfam" id="PF20256">
    <property type="entry name" value="MoCoBD_2"/>
    <property type="match status" value="2"/>
</dbReference>
<dbReference type="OrthoDB" id="9767994at2"/>
<dbReference type="InterPro" id="IPR037165">
    <property type="entry name" value="AldOxase/xan_DH_Mopterin-bd_sf"/>
</dbReference>
<organism evidence="3 5">
    <name type="scientific">Marivita cryptomonadis</name>
    <dbReference type="NCBI Taxonomy" id="505252"/>
    <lineage>
        <taxon>Bacteria</taxon>
        <taxon>Pseudomonadati</taxon>
        <taxon>Pseudomonadota</taxon>
        <taxon>Alphaproteobacteria</taxon>
        <taxon>Rhodobacterales</taxon>
        <taxon>Roseobacteraceae</taxon>
        <taxon>Marivita</taxon>
    </lineage>
</organism>
<dbReference type="Gene3D" id="3.30.365.10">
    <property type="entry name" value="Aldehyde oxidase/xanthine dehydrogenase, molybdopterin binding domain"/>
    <property type="match status" value="4"/>
</dbReference>
<dbReference type="InterPro" id="IPR036856">
    <property type="entry name" value="Ald_Oxase/Xan_DH_a/b_sf"/>
</dbReference>
<name>A0A9Q2NVS0_9RHOB</name>
<sequence>MSLGAYPLVSDWITMDGDRLLVHTGKVDIGQRISNALLRIVQEELAVPLSLVEIATVRTGTAPDEGITSGSNSIEQSGRAVASASATLRKYLLDAAMAQHGGDLSEWLLVDGYVERAGTNLRLALTDLARDLPSNLPVDPTLPRHVPESAPAPTMRGITEMVAGRFTYIHDLDLPGMWHARRVSPPHAKATLRDIDQTSFDRMKAKGLHIIRDGSFLAVAGPREWDVVKASTSLGFACSWDMGGGLPETDVFAQFTPDNAQRFPVISGTPQKAPVPDRLPTPDLSARFERPYQMHGALAPSAALAEWTDNRLFLKSHSQGIYPLREAIADSLGLLLEQVEITYVPGSGCYGHNGADDAAFEAALIAMAHPHTPILFKWSREDEHAWEPYAPAMAVQVDATLNNGHITALSAEAFSDTHRGRPRPGPNRAGPAKLLANRFRADALAPYVSPPNMGNHAGMHRNLDPIYDIAETRLVKNLVQGLPHRTSAMRCLGAVTNIFALESTMDEAAHSAGIDPISFRRAHLNDTRTIALLDALERRLSALPPLAEEMGRGIAYAQYKNVMTRVGLAVDLTVTDTAEVKLHRVTLVADAGRVIDPDGLTAQLEGGVMQAASWALCEEVTWDRDGITSRDWDSYPVIRFDNVPIIDTHLLGNTSDPSVGAGEASPGPTVAAIANAIRNCTGLRMQRMPFTADALRRAALEG</sequence>
<dbReference type="InterPro" id="IPR046867">
    <property type="entry name" value="AldOxase/xan_DH_MoCoBD2"/>
</dbReference>
<keyword evidence="6" id="KW-1185">Reference proteome</keyword>
<dbReference type="Gene3D" id="3.90.1170.50">
    <property type="entry name" value="Aldehyde oxidase/xanthine dehydrogenase, a/b hammerhead"/>
    <property type="match status" value="1"/>
</dbReference>
<evidence type="ECO:0000313" key="4">
    <source>
        <dbReference type="EMBL" id="MBM2417575.1"/>
    </source>
</evidence>
<accession>A0A9Q2NVS0</accession>
<dbReference type="GO" id="GO:0016491">
    <property type="term" value="F:oxidoreductase activity"/>
    <property type="evidence" value="ECO:0007669"/>
    <property type="project" value="InterPro"/>
</dbReference>
<proteinExistence type="predicted"/>
<dbReference type="GeneID" id="62639283"/>
<comment type="caution">
    <text evidence="3">The sequence shown here is derived from an EMBL/GenBank/DDBJ whole genome shotgun (WGS) entry which is preliminary data.</text>
</comment>
<dbReference type="InterPro" id="IPR052516">
    <property type="entry name" value="N-heterocyclic_Hydroxylase"/>
</dbReference>
<feature type="domain" description="Aldehyde oxidase/xanthine dehydrogenase second molybdopterin binding" evidence="2">
    <location>
        <begin position="575"/>
        <end position="644"/>
    </location>
</feature>
<dbReference type="PANTHER" id="PTHR47495:SF1">
    <property type="entry name" value="BLL3820 PROTEIN"/>
    <property type="match status" value="1"/>
</dbReference>
<dbReference type="PANTHER" id="PTHR47495">
    <property type="entry name" value="ALDEHYDE DEHYDROGENASE"/>
    <property type="match status" value="1"/>
</dbReference>
<feature type="domain" description="Aldehyde oxidase/xanthine dehydrogenase first molybdopterin binding" evidence="1">
    <location>
        <begin position="285"/>
        <end position="417"/>
    </location>
</feature>
<dbReference type="Proteomes" id="UP000755667">
    <property type="component" value="Unassembled WGS sequence"/>
</dbReference>
<dbReference type="InterPro" id="IPR008274">
    <property type="entry name" value="AldOxase/xan_DH_MoCoBD1"/>
</dbReference>
<dbReference type="Pfam" id="PF02738">
    <property type="entry name" value="MoCoBD_1"/>
    <property type="match status" value="2"/>
</dbReference>
<evidence type="ECO:0000313" key="5">
    <source>
        <dbReference type="Proteomes" id="UP000755667"/>
    </source>
</evidence>
<evidence type="ECO:0000259" key="2">
    <source>
        <dbReference type="Pfam" id="PF20256"/>
    </source>
</evidence>
<dbReference type="Proteomes" id="UP000809440">
    <property type="component" value="Unassembled WGS sequence"/>
</dbReference>
<evidence type="ECO:0000313" key="3">
    <source>
        <dbReference type="EMBL" id="MBM2412907.1"/>
    </source>
</evidence>
<feature type="domain" description="Aldehyde oxidase/xanthine dehydrogenase second molybdopterin binding" evidence="2">
    <location>
        <begin position="19"/>
        <end position="117"/>
    </location>
</feature>
<dbReference type="SUPFAM" id="SSF54665">
    <property type="entry name" value="CO dehydrogenase molybdoprotein N-domain-like"/>
    <property type="match status" value="1"/>
</dbReference>
<evidence type="ECO:0000259" key="1">
    <source>
        <dbReference type="Pfam" id="PF02738"/>
    </source>
</evidence>